<dbReference type="PANTHER" id="PTHR38591">
    <property type="entry name" value="HYDROLASE"/>
    <property type="match status" value="1"/>
</dbReference>
<sequence>MKWVDANVVRRAWAVVALCCAASSPGTVTDDGWPSVPRELELTYPRDHGAHPEYRTEWWYVTGQGEAPDGRRFGVQFTIFRVGLTPLTGVETPSDIALRQAYAGHFAITDVAAGRLRHSERLQRGGTPLATASLEDLDVRLLDWRIHRTEDDVLHITAGDRVEGIAVDLELAPTKPRVLHGENGWSRKGLEVTNASAYASFTRLALDGTVSLDGASIELDGTAWFDQEFGSSVLGEGVVGWDWFGLHLDDGRDLMCFVLRRDDGSIDPASAATLVDQDGDARPLTRDEFELTSSGAWTSPVSGATYPNRWSVSILDEALELDVEPFVANCELVTGASTDVSYWEGPVRITGRSRGAPIAGTGYGELTGYAGSMGGRL</sequence>
<evidence type="ECO:0000313" key="3">
    <source>
        <dbReference type="Proteomes" id="UP000319342"/>
    </source>
</evidence>
<protein>
    <submittedName>
        <fullName evidence="2">Hydroxyneurosporene synthase (CrtC)</fullName>
    </submittedName>
</protein>
<dbReference type="Gene3D" id="2.40.370.10">
    <property type="entry name" value="AttH-like domain"/>
    <property type="match status" value="2"/>
</dbReference>
<dbReference type="SUPFAM" id="SSF159245">
    <property type="entry name" value="AttH-like"/>
    <property type="match status" value="1"/>
</dbReference>
<organism evidence="2 3">
    <name type="scientific">Rohdeia mirabilis</name>
    <dbReference type="NCBI Taxonomy" id="2528008"/>
    <lineage>
        <taxon>Bacteria</taxon>
        <taxon>Pseudomonadati</taxon>
        <taxon>Planctomycetota</taxon>
        <taxon>Planctomycetia</taxon>
        <taxon>Planctomycetia incertae sedis</taxon>
        <taxon>Rohdeia</taxon>
    </lineage>
</organism>
<dbReference type="OrthoDB" id="9770826at2"/>
<feature type="domain" description="AttH" evidence="1">
    <location>
        <begin position="56"/>
        <end position="231"/>
    </location>
</feature>
<dbReference type="Pfam" id="PF07143">
    <property type="entry name" value="CrtC"/>
    <property type="match status" value="1"/>
</dbReference>
<dbReference type="Pfam" id="PF17186">
    <property type="entry name" value="Lipocalin_9"/>
    <property type="match status" value="1"/>
</dbReference>
<evidence type="ECO:0000313" key="2">
    <source>
        <dbReference type="EMBL" id="QDU83297.1"/>
    </source>
</evidence>
<accession>A0A518CVN8</accession>
<proteinExistence type="predicted"/>
<dbReference type="InterPro" id="IPR010791">
    <property type="entry name" value="AttH_dom"/>
</dbReference>
<dbReference type="EMBL" id="CP036290">
    <property type="protein sequence ID" value="QDU83297.1"/>
    <property type="molecule type" value="Genomic_DNA"/>
</dbReference>
<dbReference type="InterPro" id="IPR023374">
    <property type="entry name" value="AttH-like_dom_sf"/>
</dbReference>
<reference evidence="2 3" key="1">
    <citation type="submission" date="2019-02" db="EMBL/GenBank/DDBJ databases">
        <title>Deep-cultivation of Planctomycetes and their phenomic and genomic characterization uncovers novel biology.</title>
        <authorList>
            <person name="Wiegand S."/>
            <person name="Jogler M."/>
            <person name="Boedeker C."/>
            <person name="Pinto D."/>
            <person name="Vollmers J."/>
            <person name="Rivas-Marin E."/>
            <person name="Kohn T."/>
            <person name="Peeters S.H."/>
            <person name="Heuer A."/>
            <person name="Rast P."/>
            <person name="Oberbeckmann S."/>
            <person name="Bunk B."/>
            <person name="Jeske O."/>
            <person name="Meyerdierks A."/>
            <person name="Storesund J.E."/>
            <person name="Kallscheuer N."/>
            <person name="Luecker S."/>
            <person name="Lage O.M."/>
            <person name="Pohl T."/>
            <person name="Merkel B.J."/>
            <person name="Hornburger P."/>
            <person name="Mueller R.-W."/>
            <person name="Bruemmer F."/>
            <person name="Labrenz M."/>
            <person name="Spormann A.M."/>
            <person name="Op den Camp H."/>
            <person name="Overmann J."/>
            <person name="Amann R."/>
            <person name="Jetten M.S.M."/>
            <person name="Mascher T."/>
            <person name="Medema M.H."/>
            <person name="Devos D.P."/>
            <person name="Kaster A.-K."/>
            <person name="Ovreas L."/>
            <person name="Rohde M."/>
            <person name="Galperin M.Y."/>
            <person name="Jogler C."/>
        </authorList>
    </citation>
    <scope>NUCLEOTIDE SEQUENCE [LARGE SCALE GENOMIC DNA]</scope>
    <source>
        <strain evidence="2 3">Pla163</strain>
    </source>
</reference>
<dbReference type="Proteomes" id="UP000319342">
    <property type="component" value="Chromosome"/>
</dbReference>
<keyword evidence="3" id="KW-1185">Reference proteome</keyword>
<gene>
    <name evidence="2" type="ORF">Pla163_03950</name>
</gene>
<dbReference type="AlphaFoldDB" id="A0A518CVN8"/>
<evidence type="ECO:0000259" key="1">
    <source>
        <dbReference type="Pfam" id="PF07143"/>
    </source>
</evidence>
<name>A0A518CVN8_9BACT</name>
<dbReference type="PANTHER" id="PTHR38591:SF1">
    <property type="entry name" value="BLL1000 PROTEIN"/>
    <property type="match status" value="1"/>
</dbReference>